<evidence type="ECO:0000256" key="8">
    <source>
        <dbReference type="SAM" id="Phobius"/>
    </source>
</evidence>
<keyword evidence="4" id="KW-1003">Cell membrane</keyword>
<dbReference type="AlphaFoldDB" id="I0H557"/>
<dbReference type="FunFam" id="1.10.3470.10:FF:000001">
    <property type="entry name" value="Vitamin B12 ABC transporter permease BtuC"/>
    <property type="match status" value="1"/>
</dbReference>
<evidence type="ECO:0000256" key="2">
    <source>
        <dbReference type="ARBA" id="ARBA00007935"/>
    </source>
</evidence>
<dbReference type="eggNOG" id="COG4779">
    <property type="taxonomic scope" value="Bacteria"/>
</dbReference>
<comment type="similarity">
    <text evidence="2">Belongs to the binding-protein-dependent transport system permease family. FecCD subfamily.</text>
</comment>
<dbReference type="GO" id="GO:0005886">
    <property type="term" value="C:plasma membrane"/>
    <property type="evidence" value="ECO:0007669"/>
    <property type="project" value="UniProtKB-SubCell"/>
</dbReference>
<dbReference type="KEGG" id="ams:AMIS_29240"/>
<evidence type="ECO:0000256" key="7">
    <source>
        <dbReference type="ARBA" id="ARBA00023136"/>
    </source>
</evidence>
<keyword evidence="5 8" id="KW-0812">Transmembrane</keyword>
<name>I0H557_ACTM4</name>
<feature type="transmembrane region" description="Helical" evidence="8">
    <location>
        <begin position="121"/>
        <end position="140"/>
    </location>
</feature>
<keyword evidence="7 8" id="KW-0472">Membrane</keyword>
<evidence type="ECO:0000256" key="1">
    <source>
        <dbReference type="ARBA" id="ARBA00004651"/>
    </source>
</evidence>
<feature type="transmembrane region" description="Helical" evidence="8">
    <location>
        <begin position="278"/>
        <end position="298"/>
    </location>
</feature>
<evidence type="ECO:0000313" key="10">
    <source>
        <dbReference type="Proteomes" id="UP000007882"/>
    </source>
</evidence>
<dbReference type="InterPro" id="IPR037294">
    <property type="entry name" value="ABC_BtuC-like"/>
</dbReference>
<keyword evidence="3" id="KW-0813">Transport</keyword>
<gene>
    <name evidence="9" type="ordered locus">AMIS_29240</name>
</gene>
<dbReference type="EMBL" id="AP012319">
    <property type="protein sequence ID" value="BAL88144.1"/>
    <property type="molecule type" value="Genomic_DNA"/>
</dbReference>
<proteinExistence type="inferred from homology"/>
<sequence length="336" mass="33684">MMTRVHPRAAVVSLSALLVALAATIASLTMGDYPMPLTDVVTVLAGGDGSTRRSAYVILELRLPRALGALAVGAAFGLSGAIVQRVVRNPLASPDIIGINAGAGAAAVFLVVVVAAGPVAVASGALTGALATAVAIYLLSRRRGVTGYRLVLVGIGITAMLTSVTAYLLNTADVYTAEQAAIWLSGSLAGRSWGHVLPVLLAVAALLPVALRLAASLRALELGDDLALALGTRAEPARVGLLATAVALAAVATAAAGPIAFVALAAPQLARRLVRERGLALVTSAAVGAALLACADLAARRVLAPAELPVGVLTTVLGAPLLIWLLARANRIGRTG</sequence>
<feature type="transmembrane region" description="Helical" evidence="8">
    <location>
        <begin position="66"/>
        <end position="84"/>
    </location>
</feature>
<evidence type="ECO:0000313" key="9">
    <source>
        <dbReference type="EMBL" id="BAL88144.1"/>
    </source>
</evidence>
<comment type="subcellular location">
    <subcellularLocation>
        <location evidence="1">Cell membrane</location>
        <topology evidence="1">Multi-pass membrane protein</topology>
    </subcellularLocation>
</comment>
<protein>
    <submittedName>
        <fullName evidence="9">Putative FecCD-family membrane transport protein</fullName>
    </submittedName>
</protein>
<dbReference type="InterPro" id="IPR000522">
    <property type="entry name" value="ABC_transptr_permease_BtuC"/>
</dbReference>
<dbReference type="Gene3D" id="1.10.3470.10">
    <property type="entry name" value="ABC transporter involved in vitamin B12 uptake, BtuC"/>
    <property type="match status" value="1"/>
</dbReference>
<dbReference type="STRING" id="512565.AMIS_29240"/>
<dbReference type="PANTHER" id="PTHR30472:SF24">
    <property type="entry name" value="FERRIC ENTEROBACTIN TRANSPORT SYSTEM PERMEASE PROTEIN FEPG"/>
    <property type="match status" value="1"/>
</dbReference>
<feature type="transmembrane region" description="Helical" evidence="8">
    <location>
        <begin position="310"/>
        <end position="327"/>
    </location>
</feature>
<evidence type="ECO:0000256" key="6">
    <source>
        <dbReference type="ARBA" id="ARBA00022989"/>
    </source>
</evidence>
<dbReference type="GO" id="GO:0033214">
    <property type="term" value="P:siderophore-iron import into cell"/>
    <property type="evidence" value="ECO:0007669"/>
    <property type="project" value="TreeGrafter"/>
</dbReference>
<dbReference type="HOGENOM" id="CLU_013016_1_1_11"/>
<dbReference type="SUPFAM" id="SSF81345">
    <property type="entry name" value="ABC transporter involved in vitamin B12 uptake, BtuC"/>
    <property type="match status" value="1"/>
</dbReference>
<evidence type="ECO:0000256" key="5">
    <source>
        <dbReference type="ARBA" id="ARBA00022692"/>
    </source>
</evidence>
<reference evidence="9 10" key="1">
    <citation type="submission" date="2012-02" db="EMBL/GenBank/DDBJ databases">
        <title>Complete genome sequence of Actinoplanes missouriensis 431 (= NBRC 102363).</title>
        <authorList>
            <person name="Ohnishi Y."/>
            <person name="Ishikawa J."/>
            <person name="Sekine M."/>
            <person name="Hosoyama A."/>
            <person name="Harada T."/>
            <person name="Narita H."/>
            <person name="Hata T."/>
            <person name="Konno Y."/>
            <person name="Tutikane K."/>
            <person name="Fujita N."/>
            <person name="Horinouchi S."/>
            <person name="Hayakawa M."/>
        </authorList>
    </citation>
    <scope>NUCLEOTIDE SEQUENCE [LARGE SCALE GENOMIC DNA]</scope>
    <source>
        <strain evidence="10">ATCC 14538 / DSM 43046 / CBS 188.64 / JCM 3121 / NBRC 102363 / NCIMB 12654 / NRRL B-3342 / UNCC 431</strain>
    </source>
</reference>
<evidence type="ECO:0000256" key="4">
    <source>
        <dbReference type="ARBA" id="ARBA00022475"/>
    </source>
</evidence>
<dbReference type="GO" id="GO:0022857">
    <property type="term" value="F:transmembrane transporter activity"/>
    <property type="evidence" value="ECO:0007669"/>
    <property type="project" value="InterPro"/>
</dbReference>
<evidence type="ECO:0000256" key="3">
    <source>
        <dbReference type="ARBA" id="ARBA00022448"/>
    </source>
</evidence>
<accession>I0H557</accession>
<keyword evidence="10" id="KW-1185">Reference proteome</keyword>
<keyword evidence="6 8" id="KW-1133">Transmembrane helix</keyword>
<dbReference type="Pfam" id="PF01032">
    <property type="entry name" value="FecCD"/>
    <property type="match status" value="1"/>
</dbReference>
<dbReference type="PANTHER" id="PTHR30472">
    <property type="entry name" value="FERRIC ENTEROBACTIN TRANSPORT SYSTEM PERMEASE PROTEIN"/>
    <property type="match status" value="1"/>
</dbReference>
<dbReference type="CDD" id="cd06550">
    <property type="entry name" value="TM_ABC_iron-siderophores_like"/>
    <property type="match status" value="1"/>
</dbReference>
<feature type="transmembrane region" description="Helical" evidence="8">
    <location>
        <begin position="96"/>
        <end position="115"/>
    </location>
</feature>
<dbReference type="Proteomes" id="UP000007882">
    <property type="component" value="Chromosome"/>
</dbReference>
<feature type="transmembrane region" description="Helical" evidence="8">
    <location>
        <begin position="147"/>
        <end position="168"/>
    </location>
</feature>
<organism evidence="9 10">
    <name type="scientific">Actinoplanes missouriensis (strain ATCC 14538 / DSM 43046 / CBS 188.64 / JCM 3121 / NBRC 102363 / NCIMB 12654 / NRRL B-3342 / UNCC 431)</name>
    <dbReference type="NCBI Taxonomy" id="512565"/>
    <lineage>
        <taxon>Bacteria</taxon>
        <taxon>Bacillati</taxon>
        <taxon>Actinomycetota</taxon>
        <taxon>Actinomycetes</taxon>
        <taxon>Micromonosporales</taxon>
        <taxon>Micromonosporaceae</taxon>
        <taxon>Actinoplanes</taxon>
    </lineage>
</organism>
<feature type="transmembrane region" description="Helical" evidence="8">
    <location>
        <begin position="240"/>
        <end position="266"/>
    </location>
</feature>
<dbReference type="PATRIC" id="fig|512565.3.peg.2926"/>